<accession>A0A917AII2</accession>
<evidence type="ECO:0000313" key="1">
    <source>
        <dbReference type="EMBL" id="GGE55813.1"/>
    </source>
</evidence>
<dbReference type="SUPFAM" id="SSF46955">
    <property type="entry name" value="Putative DNA-binding domain"/>
    <property type="match status" value="1"/>
</dbReference>
<dbReference type="Proteomes" id="UP000606730">
    <property type="component" value="Unassembled WGS sequence"/>
</dbReference>
<comment type="caution">
    <text evidence="1">The sequence shown here is derived from an EMBL/GenBank/DDBJ whole genome shotgun (WGS) entry which is preliminary data.</text>
</comment>
<evidence type="ECO:0000313" key="2">
    <source>
        <dbReference type="Proteomes" id="UP000606730"/>
    </source>
</evidence>
<reference evidence="1" key="1">
    <citation type="journal article" date="2014" name="Int. J. Syst. Evol. Microbiol.">
        <title>Complete genome sequence of Corynebacterium casei LMG S-19264T (=DSM 44701T), isolated from a smear-ripened cheese.</title>
        <authorList>
            <consortium name="US DOE Joint Genome Institute (JGI-PGF)"/>
            <person name="Walter F."/>
            <person name="Albersmeier A."/>
            <person name="Kalinowski J."/>
            <person name="Ruckert C."/>
        </authorList>
    </citation>
    <scope>NUCLEOTIDE SEQUENCE</scope>
    <source>
        <strain evidence="1">CGMCC 1.16012</strain>
    </source>
</reference>
<dbReference type="EMBL" id="BMKN01000002">
    <property type="protein sequence ID" value="GGE55813.1"/>
    <property type="molecule type" value="Genomic_DNA"/>
</dbReference>
<dbReference type="AlphaFoldDB" id="A0A917AII2"/>
<reference evidence="1" key="2">
    <citation type="submission" date="2020-09" db="EMBL/GenBank/DDBJ databases">
        <authorList>
            <person name="Sun Q."/>
            <person name="Zhou Y."/>
        </authorList>
    </citation>
    <scope>NUCLEOTIDE SEQUENCE</scope>
    <source>
        <strain evidence="1">CGMCC 1.16012</strain>
    </source>
</reference>
<protein>
    <recommendedName>
        <fullName evidence="3">Helix-turn-helix domain-containing protein</fullName>
    </recommendedName>
</protein>
<proteinExistence type="predicted"/>
<keyword evidence="2" id="KW-1185">Reference proteome</keyword>
<dbReference type="InterPro" id="IPR009061">
    <property type="entry name" value="DNA-bd_dom_put_sf"/>
</dbReference>
<evidence type="ECO:0008006" key="3">
    <source>
        <dbReference type="Google" id="ProtNLM"/>
    </source>
</evidence>
<name>A0A917AII2_9RHOB</name>
<organism evidence="1 2">
    <name type="scientific">Actibacterium pelagium</name>
    <dbReference type="NCBI Taxonomy" id="2029103"/>
    <lineage>
        <taxon>Bacteria</taxon>
        <taxon>Pseudomonadati</taxon>
        <taxon>Pseudomonadota</taxon>
        <taxon>Alphaproteobacteria</taxon>
        <taxon>Rhodobacterales</taxon>
        <taxon>Roseobacteraceae</taxon>
        <taxon>Actibacterium</taxon>
    </lineage>
</organism>
<sequence>MNLLTTKEVASLTGFSTSYFEKGRVYGYGPKFLKIRGKVLYRLTEIDTWVEAHECEPKGGADVL</sequence>
<gene>
    <name evidence="1" type="ORF">GCM10011517_24310</name>
</gene>